<evidence type="ECO:0000313" key="7">
    <source>
        <dbReference type="EMBL" id="OAF72075.1"/>
    </source>
</evidence>
<dbReference type="SUPFAM" id="SSF47576">
    <property type="entry name" value="Calponin-homology domain, CH-domain"/>
    <property type="match status" value="1"/>
</dbReference>
<dbReference type="GO" id="GO:0005768">
    <property type="term" value="C:endosome"/>
    <property type="evidence" value="ECO:0007669"/>
    <property type="project" value="UniProtKB-SubCell"/>
</dbReference>
<keyword evidence="5" id="KW-0175">Coiled coil</keyword>
<evidence type="ECO:0000256" key="1">
    <source>
        <dbReference type="ARBA" id="ARBA00004177"/>
    </source>
</evidence>
<comment type="caution">
    <text evidence="7">The sequence shown here is derived from an EMBL/GenBank/DDBJ whole genome shotgun (WGS) entry which is preliminary data.</text>
</comment>
<keyword evidence="4" id="KW-0967">Endosome</keyword>
<dbReference type="PROSITE" id="PS50021">
    <property type="entry name" value="CH"/>
    <property type="match status" value="1"/>
</dbReference>
<keyword evidence="8" id="KW-1185">Reference proteome</keyword>
<dbReference type="SMART" id="SM00033">
    <property type="entry name" value="CH"/>
    <property type="match status" value="1"/>
</dbReference>
<evidence type="ECO:0000256" key="5">
    <source>
        <dbReference type="ARBA" id="ARBA00023054"/>
    </source>
</evidence>
<dbReference type="InterPro" id="IPR036872">
    <property type="entry name" value="CH_dom_sf"/>
</dbReference>
<dbReference type="PANTHER" id="PTHR23167">
    <property type="entry name" value="CALPONIN HOMOLOGY DOMAIN-CONTAINING PROTEIN DDB_G0272472-RELATED"/>
    <property type="match status" value="1"/>
</dbReference>
<dbReference type="InterPro" id="IPR041442">
    <property type="entry name" value="PIH1D1/2/3_CS-like"/>
</dbReference>
<dbReference type="InterPro" id="IPR050540">
    <property type="entry name" value="F-actin_Monoox_Mical"/>
</dbReference>
<evidence type="ECO:0000313" key="8">
    <source>
        <dbReference type="Proteomes" id="UP000078046"/>
    </source>
</evidence>
<dbReference type="Pfam" id="PF08190">
    <property type="entry name" value="PIH1"/>
    <property type="match status" value="1"/>
</dbReference>
<dbReference type="OrthoDB" id="10017054at2759"/>
<dbReference type="InterPro" id="IPR012981">
    <property type="entry name" value="PIH1_N"/>
</dbReference>
<comment type="subcellular location">
    <subcellularLocation>
        <location evidence="1">Endosome</location>
    </subcellularLocation>
</comment>
<gene>
    <name evidence="7" type="ORF">A3Q56_00166</name>
</gene>
<keyword evidence="3" id="KW-0597">Phosphoprotein</keyword>
<accession>A0A177BCY4</accession>
<dbReference type="PANTHER" id="PTHR23167:SF46">
    <property type="entry name" value="EPS15 HOMOLOGY DOMAIN CONTAINING PROTEIN-BINDING PROTEIN 1, ISOFORM F"/>
    <property type="match status" value="1"/>
</dbReference>
<dbReference type="Pfam" id="PF00307">
    <property type="entry name" value="CH"/>
    <property type="match status" value="1"/>
</dbReference>
<evidence type="ECO:0000259" key="6">
    <source>
        <dbReference type="PROSITE" id="PS50021"/>
    </source>
</evidence>
<sequence>MEENCPPNSIKIRPQPGICFKTKTIEEAEEPIKVFINICTNKNIPDVPIKSDEELAELMLNIKYCNYKIPMSVGPPNVVKDNENKNCISFNIILSNITFKELCERTILMQFCMTIIIASIEEKYKIILCKICKQLKNRKHVGELNDQFIRKMKLIDEIDEPEVPIFETNVDYIIKRKLNENMYNIFIYLPKLRSGKNVKLAISTNQVQLTTLSHIYSLNIMVPHKMIPTSAESEYETKSKILKTNESKENPKYVLLRWCKDSTKGYDNVQINNFTTSWIDGLAFCALVHRFCNKPFDYSKLNSSDPLKNFKLAFDTAKQLKKTPILVTPEEMMIMGKNPDYTIILTYVSALYKTLQH</sequence>
<evidence type="ECO:0000256" key="4">
    <source>
        <dbReference type="ARBA" id="ARBA00022753"/>
    </source>
</evidence>
<comment type="similarity">
    <text evidence="2">Belongs to the PIH1 family.</text>
</comment>
<reference evidence="7 8" key="1">
    <citation type="submission" date="2016-04" db="EMBL/GenBank/DDBJ databases">
        <title>The genome of Intoshia linei affirms orthonectids as highly simplified spiralians.</title>
        <authorList>
            <person name="Mikhailov K.V."/>
            <person name="Slusarev G.S."/>
            <person name="Nikitin M.A."/>
            <person name="Logacheva M.D."/>
            <person name="Penin A."/>
            <person name="Aleoshin V."/>
            <person name="Panchin Y.V."/>
        </authorList>
    </citation>
    <scope>NUCLEOTIDE SEQUENCE [LARGE SCALE GENOMIC DNA]</scope>
    <source>
        <strain evidence="7">Intl2013</strain>
        <tissue evidence="7">Whole animal</tissue>
    </source>
</reference>
<dbReference type="Gene3D" id="1.10.418.10">
    <property type="entry name" value="Calponin-like domain"/>
    <property type="match status" value="1"/>
</dbReference>
<name>A0A177BCY4_9BILA</name>
<evidence type="ECO:0000256" key="2">
    <source>
        <dbReference type="ARBA" id="ARBA00008511"/>
    </source>
</evidence>
<dbReference type="InterPro" id="IPR001715">
    <property type="entry name" value="CH_dom"/>
</dbReference>
<dbReference type="EMBL" id="LWCA01000006">
    <property type="protein sequence ID" value="OAF72075.1"/>
    <property type="molecule type" value="Genomic_DNA"/>
</dbReference>
<dbReference type="FunFam" id="1.10.418.10:FF:000023">
    <property type="entry name" value="EH domain-binding protein 1 isoform X1"/>
    <property type="match status" value="1"/>
</dbReference>
<dbReference type="Proteomes" id="UP000078046">
    <property type="component" value="Unassembled WGS sequence"/>
</dbReference>
<protein>
    <submittedName>
        <fullName evidence="7">PIH1 domain-containing protein 1</fullName>
    </submittedName>
</protein>
<evidence type="ECO:0000256" key="3">
    <source>
        <dbReference type="ARBA" id="ARBA00022553"/>
    </source>
</evidence>
<organism evidence="7 8">
    <name type="scientific">Intoshia linei</name>
    <dbReference type="NCBI Taxonomy" id="1819745"/>
    <lineage>
        <taxon>Eukaryota</taxon>
        <taxon>Metazoa</taxon>
        <taxon>Spiralia</taxon>
        <taxon>Lophotrochozoa</taxon>
        <taxon>Mesozoa</taxon>
        <taxon>Orthonectida</taxon>
        <taxon>Rhopaluridae</taxon>
        <taxon>Intoshia</taxon>
    </lineage>
</organism>
<proteinExistence type="inferred from homology"/>
<dbReference type="Pfam" id="PF18201">
    <property type="entry name" value="PIH1_CS"/>
    <property type="match status" value="1"/>
</dbReference>
<feature type="domain" description="Calponin-homology (CH)" evidence="6">
    <location>
        <begin position="249"/>
        <end position="356"/>
    </location>
</feature>
<dbReference type="AlphaFoldDB" id="A0A177BCY4"/>